<keyword evidence="6" id="KW-1185">Reference proteome</keyword>
<protein>
    <recommendedName>
        <fullName evidence="4">HTH CENPB-type domain-containing protein</fullName>
    </recommendedName>
</protein>
<dbReference type="InterPro" id="IPR009057">
    <property type="entry name" value="Homeodomain-like_sf"/>
</dbReference>
<dbReference type="Pfam" id="PF03184">
    <property type="entry name" value="DDE_1"/>
    <property type="match status" value="1"/>
</dbReference>
<dbReference type="InterPro" id="IPR041188">
    <property type="entry name" value="HTH_ABP1_N"/>
</dbReference>
<evidence type="ECO:0000256" key="2">
    <source>
        <dbReference type="SAM" id="MobiDB-lite"/>
    </source>
</evidence>
<dbReference type="PANTHER" id="PTHR38049:SF2">
    <property type="entry name" value="RICIN B LECTIN DOMAIN-CONTAINING PROTEIN"/>
    <property type="match status" value="1"/>
</dbReference>
<proteinExistence type="predicted"/>
<dbReference type="GO" id="GO:0003677">
    <property type="term" value="F:DNA binding"/>
    <property type="evidence" value="ECO:0007669"/>
    <property type="project" value="UniProtKB-KW"/>
</dbReference>
<dbReference type="InterPro" id="IPR004875">
    <property type="entry name" value="DDE_SF_endonuclease_dom"/>
</dbReference>
<dbReference type="Pfam" id="PF18107">
    <property type="entry name" value="HTH_ABP1_N"/>
    <property type="match status" value="1"/>
</dbReference>
<feature type="region of interest" description="Disordered" evidence="2">
    <location>
        <begin position="197"/>
        <end position="234"/>
    </location>
</feature>
<comment type="caution">
    <text evidence="5">The sequence shown here is derived from an EMBL/GenBank/DDBJ whole genome shotgun (WGS) entry which is preliminary data.</text>
</comment>
<dbReference type="OrthoDB" id="3928002at2759"/>
<reference evidence="5 6" key="1">
    <citation type="submission" date="2015-09" db="EMBL/GenBank/DDBJ databases">
        <title>Host preference determinants of Valsa canker pathogens revealed by comparative genomics.</title>
        <authorList>
            <person name="Yin Z."/>
            <person name="Huang L."/>
        </authorList>
    </citation>
    <scope>NUCLEOTIDE SEQUENCE [LARGE SCALE GENOMIC DNA]</scope>
    <source>
        <strain evidence="5 6">03-1</strain>
    </source>
</reference>
<dbReference type="Proteomes" id="UP000283895">
    <property type="component" value="Unassembled WGS sequence"/>
</dbReference>
<feature type="domain" description="HTH CENPB-type" evidence="4">
    <location>
        <begin position="309"/>
        <end position="391"/>
    </location>
</feature>
<feature type="compositionally biased region" description="Basic and acidic residues" evidence="2">
    <location>
        <begin position="222"/>
        <end position="232"/>
    </location>
</feature>
<gene>
    <name evidence="5" type="ORF">VMCG_03910</name>
</gene>
<feature type="signal peptide" evidence="3">
    <location>
        <begin position="1"/>
        <end position="20"/>
    </location>
</feature>
<dbReference type="Gene3D" id="1.10.10.60">
    <property type="entry name" value="Homeodomain-like"/>
    <property type="match status" value="2"/>
</dbReference>
<dbReference type="EMBL" id="LKEA01000008">
    <property type="protein sequence ID" value="ROW07403.1"/>
    <property type="molecule type" value="Genomic_DNA"/>
</dbReference>
<accession>A0A423WVK6</accession>
<sequence length="790" mass="90785">MSQQLSFIVAFASVFGAAEAIRQTQAKTRRQEHRSRKNNLLVHCAKSSRYSAEIEGKHVILSGDKLYIDTGTEHDVPFGHPFAGYFLPFAETQFEGLISTICDDPPIMNWIYVDRQTYEVKFGTRAWAEPNFKGPFDCTRQDRRLTLGGWEGFVAVREGNFWALYFDLEDDRLQSKVAEGTPVLEIELQRIEMRVTKPEIPKQEANGGEEESGVPKPEANGEEGKHEEEGKPLRSRYFTMGRGKIQLTIRQKLKVREWVASHPEPPPQKATMQWIEDTFRVKISQTTLSRLLTNERLARADLEKGPGTDMKRFGEARWPNLEKILRDWQVLMDTRSIATSREVLQIKAVQIWETVPIARNNEAITELTPRPTFGRKWVSRFQKRWKIVNQTFHGEANDAHRIAQDPVVQQDMETLRKEVANYDPEDVYNWDQTGLYWRRLGSSGLSSGPRAGGKLSKARISVGMATNITGSDRTPLWLVGSAKVPRALRGFNWKAYQSVWRYNKKAWFNGAIMEDWFKAFITYIRQTKPRRKILVIMDNFSAHQTALMEVECPEEITIWFLPANVTSLYQPLDMGIIVTTKKYYRRLYLHWIYALTPNQMAKAFDIGPTAQEERQAQGQELEEIQDCITSAISTLRYSVEPADIVLESLPGLFSQAARQVPGLKGTDLEEFLCPEGEDDEPGQPTTVEECLERAIEDCIDRENQASDFREVEELAIEDEAEELRPKAISVGTGIERLRELLRLAEENECFDSDDIVALDSLKSRLEGWQRDHLPQARIDDFFRPTYRHPK</sequence>
<evidence type="ECO:0000313" key="5">
    <source>
        <dbReference type="EMBL" id="ROW07403.1"/>
    </source>
</evidence>
<evidence type="ECO:0000259" key="4">
    <source>
        <dbReference type="PROSITE" id="PS51253"/>
    </source>
</evidence>
<dbReference type="STRING" id="356882.A0A423WVK6"/>
<name>A0A423WVK6_9PEZI</name>
<feature type="chain" id="PRO_5018967095" description="HTH CENPB-type domain-containing protein" evidence="3">
    <location>
        <begin position="21"/>
        <end position="790"/>
    </location>
</feature>
<organism evidence="5 6">
    <name type="scientific">Cytospora schulzeri</name>
    <dbReference type="NCBI Taxonomy" id="448051"/>
    <lineage>
        <taxon>Eukaryota</taxon>
        <taxon>Fungi</taxon>
        <taxon>Dikarya</taxon>
        <taxon>Ascomycota</taxon>
        <taxon>Pezizomycotina</taxon>
        <taxon>Sordariomycetes</taxon>
        <taxon>Sordariomycetidae</taxon>
        <taxon>Diaporthales</taxon>
        <taxon>Cytosporaceae</taxon>
        <taxon>Cytospora</taxon>
    </lineage>
</organism>
<keyword evidence="1" id="KW-0238">DNA-binding</keyword>
<dbReference type="AlphaFoldDB" id="A0A423WVK6"/>
<evidence type="ECO:0000256" key="1">
    <source>
        <dbReference type="ARBA" id="ARBA00023125"/>
    </source>
</evidence>
<dbReference type="Pfam" id="PF03221">
    <property type="entry name" value="HTH_Tnp_Tc5"/>
    <property type="match status" value="1"/>
</dbReference>
<dbReference type="PROSITE" id="PS51253">
    <property type="entry name" value="HTH_CENPB"/>
    <property type="match status" value="1"/>
</dbReference>
<dbReference type="SUPFAM" id="SSF46689">
    <property type="entry name" value="Homeodomain-like"/>
    <property type="match status" value="2"/>
</dbReference>
<dbReference type="InterPro" id="IPR006600">
    <property type="entry name" value="HTH_CenpB_DNA-bd_dom"/>
</dbReference>
<evidence type="ECO:0000313" key="6">
    <source>
        <dbReference type="Proteomes" id="UP000283895"/>
    </source>
</evidence>
<dbReference type="PANTHER" id="PTHR38049">
    <property type="entry name" value="RICIN B LECTIN DOMAIN-CONTAINING PROTEIN"/>
    <property type="match status" value="1"/>
</dbReference>
<keyword evidence="3" id="KW-0732">Signal</keyword>
<evidence type="ECO:0000256" key="3">
    <source>
        <dbReference type="SAM" id="SignalP"/>
    </source>
</evidence>